<feature type="transmembrane region" description="Helical" evidence="1">
    <location>
        <begin position="39"/>
        <end position="62"/>
    </location>
</feature>
<feature type="transmembrane region" description="Helical" evidence="1">
    <location>
        <begin position="6"/>
        <end position="27"/>
    </location>
</feature>
<keyword evidence="1" id="KW-1133">Transmembrane helix</keyword>
<evidence type="ECO:0000313" key="3">
    <source>
        <dbReference type="Proteomes" id="UP000224101"/>
    </source>
</evidence>
<keyword evidence="1" id="KW-0812">Transmembrane</keyword>
<protein>
    <submittedName>
        <fullName evidence="2">Uncharacterized protein</fullName>
    </submittedName>
</protein>
<evidence type="ECO:0000256" key="1">
    <source>
        <dbReference type="SAM" id="Phobius"/>
    </source>
</evidence>
<reference evidence="2 3" key="1">
    <citation type="submission" date="2017-08" db="EMBL/GenBank/DDBJ databases">
        <title>Characterization and complete genome sequence of novel bacteriophage infecting the causal agent of bacterial fruit blotch, Acidovorax citrulli.</title>
        <authorList>
            <person name="Midani A.R."/>
            <person name="Park S.-H."/>
            <person name="Choi T.-J."/>
        </authorList>
    </citation>
    <scope>NUCLEOTIDE SEQUENCE [LARGE SCALE GENOMIC DNA]</scope>
</reference>
<dbReference type="Proteomes" id="UP000224101">
    <property type="component" value="Segment"/>
</dbReference>
<name>A0A218M316_9CAUD</name>
<dbReference type="RefSeq" id="YP_009609756.1">
    <property type="nucleotide sequence ID" value="NC_041997.1"/>
</dbReference>
<accession>A0A218M316</accession>
<organism evidence="2 3">
    <name type="scientific">Acidovorax phage ACP17</name>
    <dbReference type="NCBI Taxonomy" id="2010329"/>
    <lineage>
        <taxon>Viruses</taxon>
        <taxon>Duplodnaviria</taxon>
        <taxon>Heunggongvirae</taxon>
        <taxon>Uroviricota</taxon>
        <taxon>Caudoviricetes</taxon>
        <taxon>Busanvirus</taxon>
        <taxon>Busanvirus ACP17</taxon>
    </lineage>
</organism>
<sequence length="82" mass="9212">MHPMLVVWIVFSVLHILLAWFCVKLGYSGPRTIGEYAIVGGMMFVPVVQVFSLIVIAGGLIIDSKIWELTPRELWAKLKGKQ</sequence>
<keyword evidence="1" id="KW-0472">Membrane</keyword>
<dbReference type="GeneID" id="40085841"/>
<keyword evidence="3" id="KW-1185">Reference proteome</keyword>
<evidence type="ECO:0000313" key="2">
    <source>
        <dbReference type="EMBL" id="ASD50438.1"/>
    </source>
</evidence>
<dbReference type="EMBL" id="KY979132">
    <property type="protein sequence ID" value="ASD50438.1"/>
    <property type="molecule type" value="Genomic_DNA"/>
</dbReference>
<dbReference type="KEGG" id="vg:40085841"/>
<proteinExistence type="predicted"/>